<sequence length="333" mass="37623">MFKKLSESLLRNAWAHLSRDSPIPAQQLPEKTSRLWHMKLSNIRGLSTTTQEPVTIGPMAAVMFIPSVVCGYLAYWQYERMEWKESLIKVRSDSLQNEARNIFNHGDPKEYEKVSACGVFLHDKSVFVGPRPRNVPGIGIQSGYLLITPLYDAKRKGAILVNRGWVPRSWEKDIRLLQQSSKGEAEIVGVVQPSEKPSAVVPDNVLEKGEFHWLDVPNLARACGLPLDTPLVQAVSNDPATVQQMKRQSPLEESRDRPLADNTTPTFPIPKNAQDLVRFSTMPSDHMMYAATWAMLCVGLGVMARQVVFYPRKYRKMIGHTNKEHWKSVSTSD</sequence>
<dbReference type="OrthoDB" id="10040024at2759"/>
<accession>A0A250X8P7</accession>
<evidence type="ECO:0000256" key="3">
    <source>
        <dbReference type="ARBA" id="ARBA00022989"/>
    </source>
</evidence>
<evidence type="ECO:0000256" key="1">
    <source>
        <dbReference type="ARBA" id="ARBA00004370"/>
    </source>
</evidence>
<keyword evidence="5" id="KW-0999">Mitochondrion inner membrane</keyword>
<evidence type="ECO:0000256" key="4">
    <source>
        <dbReference type="ARBA" id="ARBA00023136"/>
    </source>
</evidence>
<dbReference type="InterPro" id="IPR045214">
    <property type="entry name" value="Surf1/Surf4"/>
</dbReference>
<comment type="subcellular location">
    <subcellularLocation>
        <location evidence="1">Membrane</location>
    </subcellularLocation>
    <subcellularLocation>
        <location evidence="5">Mitochondrion inner membrane</location>
        <topology evidence="5">Multi-pass membrane protein</topology>
    </subcellularLocation>
</comment>
<evidence type="ECO:0000256" key="5">
    <source>
        <dbReference type="RuleBase" id="RU363076"/>
    </source>
</evidence>
<evidence type="ECO:0000313" key="8">
    <source>
        <dbReference type="Proteomes" id="UP000232323"/>
    </source>
</evidence>
<comment type="function">
    <text evidence="5">Probably involved in the biogenesis of the COX complex.</text>
</comment>
<keyword evidence="3 5" id="KW-1133">Transmembrane helix</keyword>
<comment type="caution">
    <text evidence="5">Lacks conserved residue(s) required for the propagation of feature annotation.</text>
</comment>
<protein>
    <recommendedName>
        <fullName evidence="5">SURF1-like protein</fullName>
    </recommendedName>
</protein>
<feature type="compositionally biased region" description="Basic and acidic residues" evidence="6">
    <location>
        <begin position="249"/>
        <end position="259"/>
    </location>
</feature>
<proteinExistence type="inferred from homology"/>
<dbReference type="STRING" id="1157962.A0A250X8P7"/>
<dbReference type="CDD" id="cd06662">
    <property type="entry name" value="SURF1"/>
    <property type="match status" value="1"/>
</dbReference>
<name>A0A250X8P7_9CHLO</name>
<comment type="similarity">
    <text evidence="5">Belongs to the SURF1 family.</text>
</comment>
<dbReference type="PANTHER" id="PTHR23427:SF2">
    <property type="entry name" value="SURFEIT LOCUS PROTEIN 1"/>
    <property type="match status" value="1"/>
</dbReference>
<dbReference type="Pfam" id="PF02104">
    <property type="entry name" value="SURF1"/>
    <property type="match status" value="1"/>
</dbReference>
<comment type="caution">
    <text evidence="7">The sequence shown here is derived from an EMBL/GenBank/DDBJ whole genome shotgun (WGS) entry which is preliminary data.</text>
</comment>
<feature type="transmembrane region" description="Helical" evidence="5">
    <location>
        <begin position="288"/>
        <end position="308"/>
    </location>
</feature>
<keyword evidence="4 5" id="KW-0472">Membrane</keyword>
<dbReference type="InterPro" id="IPR002994">
    <property type="entry name" value="Surf1/Shy1"/>
</dbReference>
<evidence type="ECO:0000313" key="7">
    <source>
        <dbReference type="EMBL" id="GAX79436.1"/>
    </source>
</evidence>
<dbReference type="Proteomes" id="UP000232323">
    <property type="component" value="Unassembled WGS sequence"/>
</dbReference>
<organism evidence="7 8">
    <name type="scientific">Chlamydomonas eustigma</name>
    <dbReference type="NCBI Taxonomy" id="1157962"/>
    <lineage>
        <taxon>Eukaryota</taxon>
        <taxon>Viridiplantae</taxon>
        <taxon>Chlorophyta</taxon>
        <taxon>core chlorophytes</taxon>
        <taxon>Chlorophyceae</taxon>
        <taxon>CS clade</taxon>
        <taxon>Chlamydomonadales</taxon>
        <taxon>Chlamydomonadaceae</taxon>
        <taxon>Chlamydomonas</taxon>
    </lineage>
</organism>
<evidence type="ECO:0000256" key="2">
    <source>
        <dbReference type="ARBA" id="ARBA00022692"/>
    </source>
</evidence>
<gene>
    <name evidence="7" type="ORF">CEUSTIGMA_g6877.t1</name>
</gene>
<keyword evidence="2 5" id="KW-0812">Transmembrane</keyword>
<reference evidence="7 8" key="1">
    <citation type="submission" date="2017-08" db="EMBL/GenBank/DDBJ databases">
        <title>Acidophilic green algal genome provides insights into adaptation to an acidic environment.</title>
        <authorList>
            <person name="Hirooka S."/>
            <person name="Hirose Y."/>
            <person name="Kanesaki Y."/>
            <person name="Higuchi S."/>
            <person name="Fujiwara T."/>
            <person name="Onuma R."/>
            <person name="Era A."/>
            <person name="Ohbayashi R."/>
            <person name="Uzuka A."/>
            <person name="Nozaki H."/>
            <person name="Yoshikawa H."/>
            <person name="Miyagishima S.Y."/>
        </authorList>
    </citation>
    <scope>NUCLEOTIDE SEQUENCE [LARGE SCALE GENOMIC DNA]</scope>
    <source>
        <strain evidence="7 8">NIES-2499</strain>
    </source>
</reference>
<keyword evidence="8" id="KW-1185">Reference proteome</keyword>
<feature type="region of interest" description="Disordered" evidence="6">
    <location>
        <begin position="239"/>
        <end position="267"/>
    </location>
</feature>
<dbReference type="GO" id="GO:0005743">
    <property type="term" value="C:mitochondrial inner membrane"/>
    <property type="evidence" value="ECO:0007669"/>
    <property type="project" value="UniProtKB-SubCell"/>
</dbReference>
<dbReference type="PROSITE" id="PS50895">
    <property type="entry name" value="SURF1"/>
    <property type="match status" value="1"/>
</dbReference>
<keyword evidence="5" id="KW-0496">Mitochondrion</keyword>
<dbReference type="PANTHER" id="PTHR23427">
    <property type="entry name" value="SURFEIT LOCUS PROTEIN"/>
    <property type="match status" value="1"/>
</dbReference>
<evidence type="ECO:0000256" key="6">
    <source>
        <dbReference type="SAM" id="MobiDB-lite"/>
    </source>
</evidence>
<dbReference type="EMBL" id="BEGY01000042">
    <property type="protein sequence ID" value="GAX79436.1"/>
    <property type="molecule type" value="Genomic_DNA"/>
</dbReference>
<dbReference type="AlphaFoldDB" id="A0A250X8P7"/>